<keyword evidence="3" id="KW-1185">Reference proteome</keyword>
<dbReference type="InterPro" id="IPR032710">
    <property type="entry name" value="NTF2-like_dom_sf"/>
</dbReference>
<accession>A0A2P7B7B8</accession>
<sequence length="126" mass="13458">MLESDINTIVKEAQDRWNAAFNGGDAAAVAALYTSDGTVLPPAHAVVKGTAAIADFWAGFISAGVREHGIELLDAQDGGDMAYSSGKWWATGSGEDGKALRFEGTIVTIFRRQPDGSWKTCLHTWN</sequence>
<comment type="caution">
    <text evidence="2">The sequence shown here is derived from an EMBL/GenBank/DDBJ whole genome shotgun (WGS) entry which is preliminary data.</text>
</comment>
<dbReference type="EMBL" id="PGGM01000009">
    <property type="protein sequence ID" value="PSH62350.1"/>
    <property type="molecule type" value="Genomic_DNA"/>
</dbReference>
<dbReference type="AlphaFoldDB" id="A0A2P7B7B8"/>
<dbReference type="Proteomes" id="UP000241764">
    <property type="component" value="Unassembled WGS sequence"/>
</dbReference>
<dbReference type="InterPro" id="IPR037401">
    <property type="entry name" value="SnoaL-like"/>
</dbReference>
<protein>
    <submittedName>
        <fullName evidence="2">DUF4440 domain-containing protein</fullName>
    </submittedName>
</protein>
<evidence type="ECO:0000313" key="2">
    <source>
        <dbReference type="EMBL" id="PSH62350.1"/>
    </source>
</evidence>
<dbReference type="OrthoDB" id="1633822at2"/>
<proteinExistence type="predicted"/>
<gene>
    <name evidence="2" type="ORF">CU103_18490</name>
</gene>
<dbReference type="SUPFAM" id="SSF54427">
    <property type="entry name" value="NTF2-like"/>
    <property type="match status" value="1"/>
</dbReference>
<feature type="domain" description="SnoaL-like" evidence="1">
    <location>
        <begin position="16"/>
        <end position="118"/>
    </location>
</feature>
<evidence type="ECO:0000313" key="3">
    <source>
        <dbReference type="Proteomes" id="UP000241764"/>
    </source>
</evidence>
<dbReference type="Gene3D" id="3.10.450.50">
    <property type="match status" value="1"/>
</dbReference>
<dbReference type="RefSeq" id="WP_106665523.1">
    <property type="nucleotide sequence ID" value="NZ_PGGM01000009.1"/>
</dbReference>
<dbReference type="Pfam" id="PF12680">
    <property type="entry name" value="SnoaL_2"/>
    <property type="match status" value="1"/>
</dbReference>
<name>A0A2P7B7B8_9HYPH</name>
<reference evidence="3" key="1">
    <citation type="submission" date="2017-11" db="EMBL/GenBank/DDBJ databases">
        <authorList>
            <person name="Kuznetsova I."/>
            <person name="Sazanova A."/>
            <person name="Chirak E."/>
            <person name="Safronova V."/>
            <person name="Willems A."/>
        </authorList>
    </citation>
    <scope>NUCLEOTIDE SEQUENCE [LARGE SCALE GENOMIC DNA]</scope>
    <source>
        <strain evidence="3">CCBAU 03422</strain>
    </source>
</reference>
<evidence type="ECO:0000259" key="1">
    <source>
        <dbReference type="Pfam" id="PF12680"/>
    </source>
</evidence>
<organism evidence="2 3">
    <name type="scientific">Phyllobacterium sophorae</name>
    <dbReference type="NCBI Taxonomy" id="1520277"/>
    <lineage>
        <taxon>Bacteria</taxon>
        <taxon>Pseudomonadati</taxon>
        <taxon>Pseudomonadota</taxon>
        <taxon>Alphaproteobacteria</taxon>
        <taxon>Hyphomicrobiales</taxon>
        <taxon>Phyllobacteriaceae</taxon>
        <taxon>Phyllobacterium</taxon>
    </lineage>
</organism>